<reference evidence="2" key="1">
    <citation type="submission" date="2008-08" db="EMBL/GenBank/DDBJ databases">
        <title>The complete genome sequence of Thermodesulfovibrio yellowstonii strain ATCC 51303 / DSM 11347 / YP87.</title>
        <authorList>
            <person name="Dodson R.J."/>
            <person name="Durkin A.S."/>
            <person name="Wu M."/>
            <person name="Eisen J."/>
            <person name="Sutton G."/>
        </authorList>
    </citation>
    <scope>NUCLEOTIDE SEQUENCE [LARGE SCALE GENOMIC DNA]</scope>
    <source>
        <strain evidence="2">ATCC 51303 / DSM 11347 / YP87</strain>
    </source>
</reference>
<proteinExistence type="predicted"/>
<protein>
    <submittedName>
        <fullName evidence="1">Uncharacterized protein</fullName>
    </submittedName>
</protein>
<dbReference type="KEGG" id="tye:THEYE_A2018"/>
<evidence type="ECO:0000313" key="2">
    <source>
        <dbReference type="Proteomes" id="UP000000718"/>
    </source>
</evidence>
<sequence>MVQMKLYISESRVIIKTVFISHMVQMKLERNQKKKLYTYFLYIPHGSDETMKKKLDIGQLDLLYIPHGSDETRGMCLREQLKIPAFISHMVQMKP</sequence>
<gene>
    <name evidence="1" type="ordered locus">THEYE_A2018</name>
</gene>
<dbReference type="AlphaFoldDB" id="B5YIT1"/>
<dbReference type="HOGENOM" id="CLU_2371827_0_0_0"/>
<dbReference type="PATRIC" id="fig|289376.4.peg.1969"/>
<dbReference type="EMBL" id="CP001147">
    <property type="protein sequence ID" value="ACI20987.1"/>
    <property type="molecule type" value="Genomic_DNA"/>
</dbReference>
<organism evidence="1 2">
    <name type="scientific">Thermodesulfovibrio yellowstonii (strain ATCC 51303 / DSM 11347 / YP87)</name>
    <dbReference type="NCBI Taxonomy" id="289376"/>
    <lineage>
        <taxon>Bacteria</taxon>
        <taxon>Pseudomonadati</taxon>
        <taxon>Nitrospirota</taxon>
        <taxon>Thermodesulfovibrionia</taxon>
        <taxon>Thermodesulfovibrionales</taxon>
        <taxon>Thermodesulfovibrionaceae</taxon>
        <taxon>Thermodesulfovibrio</taxon>
    </lineage>
</organism>
<evidence type="ECO:0000313" key="1">
    <source>
        <dbReference type="EMBL" id="ACI20987.1"/>
    </source>
</evidence>
<dbReference type="InParanoid" id="B5YIT1"/>
<keyword evidence="2" id="KW-1185">Reference proteome</keyword>
<name>B5YIT1_THEYD</name>
<accession>B5YIT1</accession>
<dbReference type="Proteomes" id="UP000000718">
    <property type="component" value="Chromosome"/>
</dbReference>
<dbReference type="EnsemblBacteria" id="ACI20987">
    <property type="protein sequence ID" value="ACI20987"/>
    <property type="gene ID" value="THEYE_A2018"/>
</dbReference>
<reference evidence="1 2" key="2">
    <citation type="journal article" date="2015" name="Genome Announc.">
        <title>Genome Sequence of the Sulfate-Reducing Thermophilic Bacterium Thermodesulfovibrio yellowstonii Strain DSM 11347T (Phylum Nitrospirae).</title>
        <authorList>
            <person name="Bhatnagar S."/>
            <person name="Badger J.H."/>
            <person name="Madupu R."/>
            <person name="Khouri H.M."/>
            <person name="O'Connor E.M."/>
            <person name="Robb F.T."/>
            <person name="Ward N.L."/>
            <person name="Eisen J.A."/>
        </authorList>
    </citation>
    <scope>NUCLEOTIDE SEQUENCE [LARGE SCALE GENOMIC DNA]</scope>
    <source>
        <strain evidence="2">ATCC 51303 / DSM 11347 / YP87</strain>
    </source>
</reference>
<dbReference type="STRING" id="289376.THEYE_A2018"/>